<dbReference type="AlphaFoldDB" id="A0A218VWH6"/>
<reference evidence="22" key="1">
    <citation type="journal article" date="2017" name="Plant J.">
        <title>The pomegranate (Punica granatum L.) genome and the genomics of punicalagin biosynthesis.</title>
        <authorList>
            <person name="Qin G."/>
            <person name="Xu C."/>
            <person name="Ming R."/>
            <person name="Tang H."/>
            <person name="Guyot R."/>
            <person name="Kramer E.M."/>
            <person name="Hu Y."/>
            <person name="Yi X."/>
            <person name="Qi Y."/>
            <person name="Xu X."/>
            <person name="Gao Z."/>
            <person name="Pan H."/>
            <person name="Jian J."/>
            <person name="Tian Y."/>
            <person name="Yue Z."/>
            <person name="Xu Y."/>
        </authorList>
    </citation>
    <scope>NUCLEOTIDE SEQUENCE [LARGE SCALE GENOMIC DNA]</scope>
    <source>
        <strain evidence="22">cv. Dabenzi</strain>
    </source>
</reference>
<keyword evidence="12" id="KW-0418">Kinase</keyword>
<dbReference type="Gene3D" id="3.80.10.10">
    <property type="entry name" value="Ribonuclease Inhibitor"/>
    <property type="match status" value="3"/>
</dbReference>
<dbReference type="GO" id="GO:0005524">
    <property type="term" value="F:ATP binding"/>
    <property type="evidence" value="ECO:0007669"/>
    <property type="project" value="UniProtKB-UniRule"/>
</dbReference>
<evidence type="ECO:0000256" key="13">
    <source>
        <dbReference type="ARBA" id="ARBA00022840"/>
    </source>
</evidence>
<dbReference type="EMBL" id="MTKT01005739">
    <property type="protein sequence ID" value="OWM64756.1"/>
    <property type="molecule type" value="Genomic_DNA"/>
</dbReference>
<keyword evidence="10" id="KW-0677">Repeat</keyword>
<keyword evidence="15 18" id="KW-0472">Membrane</keyword>
<evidence type="ECO:0000256" key="4">
    <source>
        <dbReference type="ARBA" id="ARBA00022475"/>
    </source>
</evidence>
<dbReference type="FunFam" id="1.10.510.10:FF:000290">
    <property type="entry name" value="LRR receptor-like serine/threonine-protein kinase ERECTA"/>
    <property type="match status" value="1"/>
</dbReference>
<dbReference type="Proteomes" id="UP000515151">
    <property type="component" value="Chromosome 4"/>
</dbReference>
<dbReference type="InterPro" id="IPR013210">
    <property type="entry name" value="LRR_N_plant-typ"/>
</dbReference>
<evidence type="ECO:0000256" key="11">
    <source>
        <dbReference type="ARBA" id="ARBA00022741"/>
    </source>
</evidence>
<protein>
    <recommendedName>
        <fullName evidence="3">non-specific serine/threonine protein kinase</fullName>
        <ecNumber evidence="3">2.7.11.1</ecNumber>
    </recommendedName>
</protein>
<keyword evidence="23" id="KW-1185">Reference proteome</keyword>
<feature type="chain" id="PRO_5044568815" description="non-specific serine/threonine protein kinase" evidence="19">
    <location>
        <begin position="28"/>
        <end position="965"/>
    </location>
</feature>
<keyword evidence="7" id="KW-0808">Transferase</keyword>
<dbReference type="PROSITE" id="PS51450">
    <property type="entry name" value="LRR"/>
    <property type="match status" value="1"/>
</dbReference>
<dbReference type="Pfam" id="PF00069">
    <property type="entry name" value="Pkinase"/>
    <property type="match status" value="1"/>
</dbReference>
<evidence type="ECO:0000313" key="24">
    <source>
        <dbReference type="RefSeq" id="XP_031390749.1"/>
    </source>
</evidence>
<feature type="transmembrane region" description="Helical" evidence="18">
    <location>
        <begin position="611"/>
        <end position="632"/>
    </location>
</feature>
<proteinExistence type="inferred from homology"/>
<dbReference type="InterPro" id="IPR003591">
    <property type="entry name" value="Leu-rich_rpt_typical-subtyp"/>
</dbReference>
<evidence type="ECO:0000313" key="21">
    <source>
        <dbReference type="EMBL" id="OWM64756.1"/>
    </source>
</evidence>
<dbReference type="Gene3D" id="3.30.200.20">
    <property type="entry name" value="Phosphorylase Kinase, domain 1"/>
    <property type="match status" value="1"/>
</dbReference>
<accession>A0A218VWH6</accession>
<evidence type="ECO:0000313" key="25">
    <source>
        <dbReference type="RefSeq" id="XP_031390750.1"/>
    </source>
</evidence>
<dbReference type="SMART" id="SM00369">
    <property type="entry name" value="LRR_TYP"/>
    <property type="match status" value="7"/>
</dbReference>
<dbReference type="Pfam" id="PF23598">
    <property type="entry name" value="LRR_14"/>
    <property type="match status" value="1"/>
</dbReference>
<comment type="similarity">
    <text evidence="2">Belongs to the protein kinase superfamily. Ser/Thr protein kinase family.</text>
</comment>
<dbReference type="SUPFAM" id="SSF52058">
    <property type="entry name" value="L domain-like"/>
    <property type="match status" value="1"/>
</dbReference>
<dbReference type="GO" id="GO:0033612">
    <property type="term" value="F:receptor serine/threonine kinase binding"/>
    <property type="evidence" value="ECO:0007669"/>
    <property type="project" value="TreeGrafter"/>
</dbReference>
<evidence type="ECO:0000256" key="3">
    <source>
        <dbReference type="ARBA" id="ARBA00012513"/>
    </source>
</evidence>
<dbReference type="Gene3D" id="1.10.510.10">
    <property type="entry name" value="Transferase(Phosphotransferase) domain 1"/>
    <property type="match status" value="1"/>
</dbReference>
<comment type="subcellular location">
    <subcellularLocation>
        <location evidence="1">Cell membrane</location>
        <topology evidence="1">Single-pass type I membrane protein</topology>
    </subcellularLocation>
</comment>
<evidence type="ECO:0000256" key="7">
    <source>
        <dbReference type="ARBA" id="ARBA00022679"/>
    </source>
</evidence>
<dbReference type="GO" id="GO:0051707">
    <property type="term" value="P:response to other organism"/>
    <property type="evidence" value="ECO:0007669"/>
    <property type="project" value="UniProtKB-ARBA"/>
</dbReference>
<dbReference type="SUPFAM" id="SSF52047">
    <property type="entry name" value="RNI-like"/>
    <property type="match status" value="1"/>
</dbReference>
<dbReference type="GeneID" id="116203221"/>
<feature type="binding site" evidence="17">
    <location>
        <position position="697"/>
    </location>
    <ligand>
        <name>ATP</name>
        <dbReference type="ChEBI" id="CHEBI:30616"/>
    </ligand>
</feature>
<dbReference type="InterPro" id="IPR000719">
    <property type="entry name" value="Prot_kinase_dom"/>
</dbReference>
<evidence type="ECO:0000256" key="14">
    <source>
        <dbReference type="ARBA" id="ARBA00022989"/>
    </source>
</evidence>
<dbReference type="InterPro" id="IPR055414">
    <property type="entry name" value="LRR_R13L4/SHOC2-like"/>
</dbReference>
<dbReference type="Pfam" id="PF00560">
    <property type="entry name" value="LRR_1"/>
    <property type="match status" value="3"/>
</dbReference>
<dbReference type="PROSITE" id="PS00108">
    <property type="entry name" value="PROTEIN_KINASE_ST"/>
    <property type="match status" value="1"/>
</dbReference>
<keyword evidence="16" id="KW-0325">Glycoprotein</keyword>
<evidence type="ECO:0000256" key="8">
    <source>
        <dbReference type="ARBA" id="ARBA00022692"/>
    </source>
</evidence>
<evidence type="ECO:0000256" key="15">
    <source>
        <dbReference type="ARBA" id="ARBA00023136"/>
    </source>
</evidence>
<evidence type="ECO:0000313" key="23">
    <source>
        <dbReference type="Proteomes" id="UP000515151"/>
    </source>
</evidence>
<dbReference type="RefSeq" id="XP_031390750.1">
    <property type="nucleotide sequence ID" value="XM_031534890.1"/>
</dbReference>
<dbReference type="Pfam" id="PF13855">
    <property type="entry name" value="LRR_8"/>
    <property type="match status" value="1"/>
</dbReference>
<evidence type="ECO:0000256" key="9">
    <source>
        <dbReference type="ARBA" id="ARBA00022729"/>
    </source>
</evidence>
<dbReference type="GO" id="GO:0006952">
    <property type="term" value="P:defense response"/>
    <property type="evidence" value="ECO:0007669"/>
    <property type="project" value="UniProtKB-ARBA"/>
</dbReference>
<dbReference type="OrthoDB" id="2015831at2759"/>
<dbReference type="Proteomes" id="UP000197138">
    <property type="component" value="Unassembled WGS sequence"/>
</dbReference>
<dbReference type="FunFam" id="3.80.10.10:FF:000234">
    <property type="entry name" value="Probable inactive receptor kinase RLK902"/>
    <property type="match status" value="1"/>
</dbReference>
<keyword evidence="14 18" id="KW-1133">Transmembrane helix</keyword>
<dbReference type="PROSITE" id="PS00107">
    <property type="entry name" value="PROTEIN_KINASE_ATP"/>
    <property type="match status" value="1"/>
</dbReference>
<dbReference type="PANTHER" id="PTHR48056">
    <property type="entry name" value="LRR RECEPTOR-LIKE SERINE/THREONINE-PROTEIN KINASE-RELATED"/>
    <property type="match status" value="1"/>
</dbReference>
<organism evidence="21 22">
    <name type="scientific">Punica granatum</name>
    <name type="common">Pomegranate</name>
    <dbReference type="NCBI Taxonomy" id="22663"/>
    <lineage>
        <taxon>Eukaryota</taxon>
        <taxon>Viridiplantae</taxon>
        <taxon>Streptophyta</taxon>
        <taxon>Embryophyta</taxon>
        <taxon>Tracheophyta</taxon>
        <taxon>Spermatophyta</taxon>
        <taxon>Magnoliopsida</taxon>
        <taxon>eudicotyledons</taxon>
        <taxon>Gunneridae</taxon>
        <taxon>Pentapetalae</taxon>
        <taxon>rosids</taxon>
        <taxon>malvids</taxon>
        <taxon>Myrtales</taxon>
        <taxon>Lythraceae</taxon>
        <taxon>Punica</taxon>
    </lineage>
</organism>
<dbReference type="EC" id="2.7.11.1" evidence="3"/>
<evidence type="ECO:0000256" key="10">
    <source>
        <dbReference type="ARBA" id="ARBA00022737"/>
    </source>
</evidence>
<evidence type="ECO:0000256" key="16">
    <source>
        <dbReference type="ARBA" id="ARBA00023180"/>
    </source>
</evidence>
<keyword evidence="13 17" id="KW-0067">ATP-binding</keyword>
<evidence type="ECO:0000256" key="12">
    <source>
        <dbReference type="ARBA" id="ARBA00022777"/>
    </source>
</evidence>
<evidence type="ECO:0000256" key="5">
    <source>
        <dbReference type="ARBA" id="ARBA00022527"/>
    </source>
</evidence>
<dbReference type="GO" id="GO:0005886">
    <property type="term" value="C:plasma membrane"/>
    <property type="evidence" value="ECO:0007669"/>
    <property type="project" value="UniProtKB-SubCell"/>
</dbReference>
<feature type="signal peptide" evidence="19">
    <location>
        <begin position="1"/>
        <end position="27"/>
    </location>
</feature>
<reference evidence="24 25" key="4">
    <citation type="submission" date="2025-04" db="UniProtKB">
        <authorList>
            <consortium name="RefSeq"/>
        </authorList>
    </citation>
    <scope>IDENTIFICATION</scope>
    <source>
        <tissue evidence="24 25">Leaf</tissue>
    </source>
</reference>
<keyword evidence="8 18" id="KW-0812">Transmembrane</keyword>
<dbReference type="SUPFAM" id="SSF56112">
    <property type="entry name" value="Protein kinase-like (PK-like)"/>
    <property type="match status" value="1"/>
</dbReference>
<dbReference type="InterPro" id="IPR032675">
    <property type="entry name" value="LRR_dom_sf"/>
</dbReference>
<name>A0A218VWH6_PUNGR</name>
<evidence type="ECO:0000256" key="1">
    <source>
        <dbReference type="ARBA" id="ARBA00004251"/>
    </source>
</evidence>
<evidence type="ECO:0000256" key="6">
    <source>
        <dbReference type="ARBA" id="ARBA00022614"/>
    </source>
</evidence>
<keyword evidence="11 17" id="KW-0547">Nucleotide-binding</keyword>
<dbReference type="GO" id="GO:0009791">
    <property type="term" value="P:post-embryonic development"/>
    <property type="evidence" value="ECO:0007669"/>
    <property type="project" value="UniProtKB-ARBA"/>
</dbReference>
<keyword evidence="5" id="KW-0723">Serine/threonine-protein kinase</keyword>
<evidence type="ECO:0000259" key="20">
    <source>
        <dbReference type="PROSITE" id="PS50011"/>
    </source>
</evidence>
<evidence type="ECO:0000256" key="17">
    <source>
        <dbReference type="PROSITE-ProRule" id="PRU10141"/>
    </source>
</evidence>
<dbReference type="FunFam" id="3.80.10.10:FF:000453">
    <property type="entry name" value="Leucine-rich receptor-like protein kinase family protein"/>
    <property type="match status" value="1"/>
</dbReference>
<keyword evidence="6" id="KW-0433">Leucine-rich repeat</keyword>
<dbReference type="Pfam" id="PF08263">
    <property type="entry name" value="LRRNT_2"/>
    <property type="match status" value="1"/>
</dbReference>
<gene>
    <name evidence="24 25" type="primary">LOC116203221</name>
    <name evidence="21" type="ORF">CDL15_Pgr028473</name>
</gene>
<sequence length="965" mass="106481">MFGEILFQRWLLLLLLCLATLSPVALSQSDEIQILFDFKSALRGSSESNAFISWTNQNPKCNFTGILCNSNGLVTEINLSQQNLSGTVPFDSICALGSLEKLDLGTNSLSGTISDDVKNCTRLKYFDLGCNSFSQKVPSLSALGDLEFLNLNNSGFSGIFPWKSLENLTSLAFLSLGDNPFDESPFPREVSRLDKLYWLYLTNCSLSGNIPDEIGNLTRLQNLELSDNLLHGPIPEGIGRLRNLWQLELYNNSLTGALPSGLRNLTELVNFDVSQNELEGDLSQVRFLTQLASLQLFENRFSGEIPEEIGEFRNLVDLSLYTNNLTGPLPQRLGSWADFNYVDVSDNFLTGPIPPDICRNGKMTDLLMLNNKLTGTIPSTYANCSSLVRLRLSNNLLSGTIPAGIWGLPNLIIIDVTENKFAGPITSDIERAKSLAQLFIAKNKFSGEIPEEISEARSLVSIQLSFNEINSRVPSTIGKLKRLGSLYLNGNSLSGSLPSSIGDCISLTDLNLSNNSLSGEIPDSIGSLRMLNSLNLSDNKFSGRIPESLSSPRLSLLDLSNNQLTGSIPDSLTIQAYDGSFNGNGGLCSQKFKQFQLCTSSSKASGHRVTVLSSFIAGAVCLLLLVGCFLFVKLKPSCLDKPPSKPKVSWSMKPYHVLSFTEGEIINAIKTENLIGKGGSGNVYKVVLRNGEELAVKHVFMTLDSRESFRSSSSMLMKRHTGSRQYESEVSALSSIRHVNVVKLYCSISSEDSNFLVYEYLPNGSLWDRLHECQKTQMDWIVRYEIALGAARGLEYLHHGCERTMLHRDVKSSNILLDSEWKPKIADFGLAKVMEAGSGDNWTRAIAGTHGYIAPEYAFTCKINEKSDVYSFGVVLMELITGRRPREPEFGDDEGIISWVCSKMKSDECMVDPKIDNAFKEDAEKVLRIALHCTAKFPALRPSMRMVVQMLEEAEPCKLSSIAVN</sequence>
<dbReference type="InterPro" id="IPR017441">
    <property type="entry name" value="Protein_kinase_ATP_BS"/>
</dbReference>
<dbReference type="FunFam" id="3.80.10.10:FF:000215">
    <property type="entry name" value="Receptor-like protein kinase HSL1"/>
    <property type="match status" value="1"/>
</dbReference>
<dbReference type="CDD" id="cd14066">
    <property type="entry name" value="STKc_IRAK"/>
    <property type="match status" value="1"/>
</dbReference>
<evidence type="ECO:0000313" key="22">
    <source>
        <dbReference type="Proteomes" id="UP000197138"/>
    </source>
</evidence>
<keyword evidence="9 19" id="KW-0732">Signal</keyword>
<dbReference type="RefSeq" id="XP_031390749.1">
    <property type="nucleotide sequence ID" value="XM_031534889.1"/>
</dbReference>
<reference evidence="21" key="2">
    <citation type="submission" date="2017-06" db="EMBL/GenBank/DDBJ databases">
        <title>The pomegranate genome and the genomics of punicalagin biosynthesis.</title>
        <authorList>
            <person name="Xu C."/>
        </authorList>
    </citation>
    <scope>NUCLEOTIDE SEQUENCE [LARGE SCALE GENOMIC DNA]</scope>
    <source>
        <tissue evidence="21">Fresh leaf</tissue>
    </source>
</reference>
<feature type="domain" description="Protein kinase" evidence="20">
    <location>
        <begin position="669"/>
        <end position="955"/>
    </location>
</feature>
<evidence type="ECO:0000256" key="18">
    <source>
        <dbReference type="SAM" id="Phobius"/>
    </source>
</evidence>
<reference evidence="23" key="3">
    <citation type="journal article" date="2020" name="Plant Biotechnol. J.">
        <title>The pomegranate (Punica granatum L.) draft genome dissects genetic divergence between soft- and hard-seeded cultivars.</title>
        <authorList>
            <person name="Luo X."/>
            <person name="Li H."/>
            <person name="Wu Z."/>
            <person name="Yao W."/>
            <person name="Zhao P."/>
            <person name="Cao D."/>
            <person name="Yu H."/>
            <person name="Li K."/>
            <person name="Poudel K."/>
            <person name="Zhao D."/>
            <person name="Zhang F."/>
            <person name="Xia X."/>
            <person name="Chen L."/>
            <person name="Wang Q."/>
            <person name="Jing D."/>
            <person name="Cao S."/>
        </authorList>
    </citation>
    <scope>NUCLEOTIDE SEQUENCE [LARGE SCALE GENOMIC DNA]</scope>
</reference>
<dbReference type="PROSITE" id="PS50011">
    <property type="entry name" value="PROTEIN_KINASE_DOM"/>
    <property type="match status" value="1"/>
</dbReference>
<dbReference type="GO" id="GO:0004674">
    <property type="term" value="F:protein serine/threonine kinase activity"/>
    <property type="evidence" value="ECO:0007669"/>
    <property type="project" value="UniProtKB-KW"/>
</dbReference>
<dbReference type="InterPro" id="IPR050647">
    <property type="entry name" value="Plant_LRR-RLKs"/>
</dbReference>
<keyword evidence="4" id="KW-1003">Cell membrane</keyword>
<dbReference type="SMART" id="SM00220">
    <property type="entry name" value="S_TKc"/>
    <property type="match status" value="1"/>
</dbReference>
<dbReference type="InterPro" id="IPR001611">
    <property type="entry name" value="Leu-rich_rpt"/>
</dbReference>
<evidence type="ECO:0000256" key="2">
    <source>
        <dbReference type="ARBA" id="ARBA00008684"/>
    </source>
</evidence>
<dbReference type="InterPro" id="IPR008271">
    <property type="entry name" value="Ser/Thr_kinase_AS"/>
</dbReference>
<dbReference type="InterPro" id="IPR011009">
    <property type="entry name" value="Kinase-like_dom_sf"/>
</dbReference>
<evidence type="ECO:0000256" key="19">
    <source>
        <dbReference type="SAM" id="SignalP"/>
    </source>
</evidence>
<dbReference type="PANTHER" id="PTHR48056:SF41">
    <property type="entry name" value="RECEPTOR-LIKE PROTEIN KINASE HAIKU2"/>
    <property type="match status" value="1"/>
</dbReference>